<dbReference type="AlphaFoldDB" id="A0A9R0T1F5"/>
<keyword evidence="2" id="KW-0418">Kinase</keyword>
<dbReference type="Gene3D" id="3.30.800.10">
    <property type="entry name" value="Phosphatidylinositol Phosphate Kinase II Beta"/>
    <property type="match status" value="1"/>
</dbReference>
<protein>
    <recommendedName>
        <fullName evidence="1">1-phosphatidylinositol-4-phosphate 5-kinase</fullName>
        <ecNumber evidence="1">2.7.1.68</ecNumber>
    </recommendedName>
</protein>
<reference evidence="4 5" key="1">
    <citation type="submission" date="2017-09" db="EMBL/GenBank/DDBJ databases">
        <authorList>
            <consortium name="International Durum Wheat Genome Sequencing Consortium (IDWGSC)"/>
            <person name="Milanesi L."/>
        </authorList>
    </citation>
    <scope>NUCLEOTIDE SEQUENCE [LARGE SCALE GENOMIC DNA]</scope>
    <source>
        <strain evidence="5">cv. Svevo</strain>
    </source>
</reference>
<dbReference type="GO" id="GO:0016308">
    <property type="term" value="F:1-phosphatidylinositol-4-phosphate 5-kinase activity"/>
    <property type="evidence" value="ECO:0007669"/>
    <property type="project" value="UniProtKB-EC"/>
</dbReference>
<proteinExistence type="predicted"/>
<keyword evidence="5" id="KW-1185">Reference proteome</keyword>
<accession>A0A9R0T1F5</accession>
<dbReference type="PANTHER" id="PTHR23086:SF57">
    <property type="entry name" value="1-PHOSPHATIDYLINOSITOL-4-PHOSPHATE 5-KINASE"/>
    <property type="match status" value="1"/>
</dbReference>
<name>A0A9R0T1F5_TRITD</name>
<dbReference type="PROSITE" id="PS51455">
    <property type="entry name" value="PIPK"/>
    <property type="match status" value="1"/>
</dbReference>
<feature type="domain" description="PIPK" evidence="3">
    <location>
        <begin position="1"/>
        <end position="237"/>
    </location>
</feature>
<sequence length="244" mass="28576">MLSLCGDQALRELSSPGKSGSFFYLTSNDQYMIKTMKKAEVKIFLKMLRAYYNHVRSFENTLVTKFFGLHCVKLAGANQKKVRFVIMGNLFCSDHFIHRRFDLKGSSLGRTTDKPQTEIDEYTILKDLDLNFIFRLQKHWYQEFQRLSKIKLGSNMPTKAELTIRKSDCEPQLIGEPTGELYDIILYFGIIDILQDYDISKKLEHAYKSFQYDPTSISAVDPKQYSRRFKDFVYKAFQEDKVDI</sequence>
<evidence type="ECO:0000313" key="4">
    <source>
        <dbReference type="EMBL" id="VAI05367.1"/>
    </source>
</evidence>
<keyword evidence="2" id="KW-0547">Nucleotide-binding</keyword>
<dbReference type="Gramene" id="TRITD4Bv1G090350.1">
    <property type="protein sequence ID" value="TRITD4Bv1G090350.1"/>
    <property type="gene ID" value="TRITD4Bv1G090350"/>
</dbReference>
<evidence type="ECO:0000256" key="2">
    <source>
        <dbReference type="PROSITE-ProRule" id="PRU00781"/>
    </source>
</evidence>
<evidence type="ECO:0000259" key="3">
    <source>
        <dbReference type="PROSITE" id="PS51455"/>
    </source>
</evidence>
<dbReference type="Gene3D" id="3.30.810.10">
    <property type="entry name" value="2-Layer Sandwich"/>
    <property type="match status" value="2"/>
</dbReference>
<dbReference type="SUPFAM" id="SSF56104">
    <property type="entry name" value="SAICAR synthase-like"/>
    <property type="match status" value="1"/>
</dbReference>
<dbReference type="PANTHER" id="PTHR23086">
    <property type="entry name" value="PHOSPHATIDYLINOSITOL-4-PHOSPHATE 5-KINASE"/>
    <property type="match status" value="1"/>
</dbReference>
<organism evidence="4 5">
    <name type="scientific">Triticum turgidum subsp. durum</name>
    <name type="common">Durum wheat</name>
    <name type="synonym">Triticum durum</name>
    <dbReference type="NCBI Taxonomy" id="4567"/>
    <lineage>
        <taxon>Eukaryota</taxon>
        <taxon>Viridiplantae</taxon>
        <taxon>Streptophyta</taxon>
        <taxon>Embryophyta</taxon>
        <taxon>Tracheophyta</taxon>
        <taxon>Spermatophyta</taxon>
        <taxon>Magnoliopsida</taxon>
        <taxon>Liliopsida</taxon>
        <taxon>Poales</taxon>
        <taxon>Poaceae</taxon>
        <taxon>BOP clade</taxon>
        <taxon>Pooideae</taxon>
        <taxon>Triticodae</taxon>
        <taxon>Triticeae</taxon>
        <taxon>Triticinae</taxon>
        <taxon>Triticum</taxon>
    </lineage>
</organism>
<keyword evidence="2" id="KW-0808">Transferase</keyword>
<dbReference type="InterPro" id="IPR027484">
    <property type="entry name" value="PInositol-4-P-5-kinase_N"/>
</dbReference>
<dbReference type="InterPro" id="IPR027483">
    <property type="entry name" value="PInositol-4-P-4/5-kinase_C_sf"/>
</dbReference>
<gene>
    <name evidence="4" type="ORF">TRITD_4Bv1G090350</name>
</gene>
<evidence type="ECO:0000313" key="5">
    <source>
        <dbReference type="Proteomes" id="UP000324705"/>
    </source>
</evidence>
<dbReference type="Pfam" id="PF01504">
    <property type="entry name" value="PIP5K"/>
    <property type="match status" value="2"/>
</dbReference>
<dbReference type="InterPro" id="IPR002498">
    <property type="entry name" value="PInositol-4-P-4/5-kinase_core"/>
</dbReference>
<dbReference type="EMBL" id="LT934118">
    <property type="protein sequence ID" value="VAI05367.1"/>
    <property type="molecule type" value="Genomic_DNA"/>
</dbReference>
<keyword evidence="2" id="KW-0067">ATP-binding</keyword>
<dbReference type="SMART" id="SM00330">
    <property type="entry name" value="PIPKc"/>
    <property type="match status" value="1"/>
</dbReference>
<dbReference type="GO" id="GO:0046854">
    <property type="term" value="P:phosphatidylinositol phosphate biosynthetic process"/>
    <property type="evidence" value="ECO:0007669"/>
    <property type="project" value="TreeGrafter"/>
</dbReference>
<dbReference type="Proteomes" id="UP000324705">
    <property type="component" value="Chromosome 4B"/>
</dbReference>
<dbReference type="GO" id="GO:0005524">
    <property type="term" value="F:ATP binding"/>
    <property type="evidence" value="ECO:0007669"/>
    <property type="project" value="UniProtKB-UniRule"/>
</dbReference>
<dbReference type="EC" id="2.7.1.68" evidence="1"/>
<evidence type="ECO:0000256" key="1">
    <source>
        <dbReference type="ARBA" id="ARBA00012172"/>
    </source>
</evidence>
<dbReference type="GO" id="GO:0005886">
    <property type="term" value="C:plasma membrane"/>
    <property type="evidence" value="ECO:0007669"/>
    <property type="project" value="TreeGrafter"/>
</dbReference>
<dbReference type="InterPro" id="IPR023610">
    <property type="entry name" value="PInositol-4/5-P-5/4-kinase"/>
</dbReference>